<keyword evidence="2" id="KW-1185">Reference proteome</keyword>
<dbReference type="EMBL" id="PQFF01000109">
    <property type="protein sequence ID" value="RHZ81591.1"/>
    <property type="molecule type" value="Genomic_DNA"/>
</dbReference>
<dbReference type="Proteomes" id="UP000266861">
    <property type="component" value="Unassembled WGS sequence"/>
</dbReference>
<reference evidence="1 2" key="1">
    <citation type="submission" date="2018-08" db="EMBL/GenBank/DDBJ databases">
        <title>Genome and evolution of the arbuscular mycorrhizal fungus Diversispora epigaea (formerly Glomus versiforme) and its bacterial endosymbionts.</title>
        <authorList>
            <person name="Sun X."/>
            <person name="Fei Z."/>
            <person name="Harrison M."/>
        </authorList>
    </citation>
    <scope>NUCLEOTIDE SEQUENCE [LARGE SCALE GENOMIC DNA]</scope>
    <source>
        <strain evidence="1 2">IT104</strain>
    </source>
</reference>
<protein>
    <submittedName>
        <fullName evidence="1">Uncharacterized protein</fullName>
    </submittedName>
</protein>
<comment type="caution">
    <text evidence="1">The sequence shown here is derived from an EMBL/GenBank/DDBJ whole genome shotgun (WGS) entry which is preliminary data.</text>
</comment>
<accession>A0A397J099</accession>
<proteinExistence type="predicted"/>
<evidence type="ECO:0000313" key="1">
    <source>
        <dbReference type="EMBL" id="RHZ81591.1"/>
    </source>
</evidence>
<evidence type="ECO:0000313" key="2">
    <source>
        <dbReference type="Proteomes" id="UP000266861"/>
    </source>
</evidence>
<dbReference type="AlphaFoldDB" id="A0A397J099"/>
<organism evidence="1 2">
    <name type="scientific">Diversispora epigaea</name>
    <dbReference type="NCBI Taxonomy" id="1348612"/>
    <lineage>
        <taxon>Eukaryota</taxon>
        <taxon>Fungi</taxon>
        <taxon>Fungi incertae sedis</taxon>
        <taxon>Mucoromycota</taxon>
        <taxon>Glomeromycotina</taxon>
        <taxon>Glomeromycetes</taxon>
        <taxon>Diversisporales</taxon>
        <taxon>Diversisporaceae</taxon>
        <taxon>Diversispora</taxon>
    </lineage>
</organism>
<name>A0A397J099_9GLOM</name>
<gene>
    <name evidence="1" type="ORF">Glove_117g470</name>
</gene>
<sequence>MLSRLFLISTLVIVGITTVAIGATVTETIEVIKAVKIPQMGSDLNRRFIVGIPGLPQCPDSRWPQLLFSYCVGPKKLYSCCRNPNDPTTDTKYILTCPETTTCMNFVTDFGSAPGPEFNNFAICIDDETLKSFKNDDHDGIFCKTYEINGVTGDKATLSFEIYDANSNPAKVRNVFFTSGSQSGGHQNTNNYSSIINCKNGQKIKVCMDAIYYGITLYATFTFLDGTYGNSNG</sequence>